<proteinExistence type="predicted"/>
<dbReference type="EMBL" id="PQ015379">
    <property type="protein sequence ID" value="XDJ15389.1"/>
    <property type="molecule type" value="Genomic_DNA"/>
</dbReference>
<sequence>MIYLYFAVAFAALCFWQFRLKDWSATGIAAIVGFVAVLACYYVPLYWTASDEEILSGSVMKKERVYDPYTETYTCGTDSHGNPKTCTRLVDQWRWDVISDYGDSFSEHTSQKVRAPAIYAATQLGDPYASTKKFMNYQNVSEQSVMIDRESAKEYRGWVPEYPHIYAGFKVSRGFSNTPFMDQRGLSHFLSVAQKRWGPMHGVNVSVVVLDHRTDWNGFTNALASKWKGGKKNDAVLVLGLDEKGATIHAWAFSRSADEKTDERGRNFTKALYENAHDALMEKRGPIDVNTIIDSIDKSLVLFQREDLGRYDFLKDEYVPGWPAMILSFIIICAIVSITVKQSCDYLDRNGGYRRMYRRRGLM</sequence>
<name>A0AB39CEF6_9VIRU</name>
<evidence type="ECO:0000313" key="2">
    <source>
        <dbReference type="EMBL" id="XDJ15389.1"/>
    </source>
</evidence>
<keyword evidence="1" id="KW-0472">Membrane</keyword>
<keyword evidence="1" id="KW-0812">Transmembrane</keyword>
<evidence type="ECO:0000256" key="1">
    <source>
        <dbReference type="SAM" id="Phobius"/>
    </source>
</evidence>
<protein>
    <submittedName>
        <fullName evidence="2">Uncharacterized protein</fullName>
    </submittedName>
</protein>
<organism evidence="2">
    <name type="scientific">Pseudomonas phage HRDY3</name>
    <dbReference type="NCBI Taxonomy" id="3236930"/>
    <lineage>
        <taxon>Viruses</taxon>
    </lineage>
</organism>
<keyword evidence="1" id="KW-1133">Transmembrane helix</keyword>
<accession>A0AB39CEF6</accession>
<feature type="transmembrane region" description="Helical" evidence="1">
    <location>
        <begin position="318"/>
        <end position="340"/>
    </location>
</feature>
<reference evidence="2" key="1">
    <citation type="submission" date="2024-07" db="EMBL/GenBank/DDBJ databases">
        <authorList>
            <person name="Bringhurst R.M."/>
            <person name="Homer T.E."/>
        </authorList>
    </citation>
    <scope>NUCLEOTIDE SEQUENCE</scope>
</reference>
<feature type="transmembrane region" description="Helical" evidence="1">
    <location>
        <begin position="30"/>
        <end position="49"/>
    </location>
</feature>